<evidence type="ECO:0000259" key="4">
    <source>
        <dbReference type="PROSITE" id="PS50977"/>
    </source>
</evidence>
<proteinExistence type="predicted"/>
<dbReference type="PROSITE" id="PS50977">
    <property type="entry name" value="HTH_TETR_2"/>
    <property type="match status" value="1"/>
</dbReference>
<dbReference type="GO" id="GO:0003677">
    <property type="term" value="F:DNA binding"/>
    <property type="evidence" value="ECO:0007669"/>
    <property type="project" value="UniProtKB-UniRule"/>
</dbReference>
<sequence>MKSNSKSSKNLSTRESLLQSGLVLVELTGLRGLTVRELAAHANVNLGSFVYHFRNRDNFLAELVEIWYQPMYQQLRMTSEAAGNASALSRLKSTVENLIDLVSAKAPFISHLFADAFAGEVAAQKFLLNLPNRHPQIIYRLMSEAQQEKSVASGSTLHLVIFVMTAVGMPLLLAGEMMQGCDWLPDDAQKIRDLMRDPDSAKQRLLWALAGIAFQK</sequence>
<accession>A0A923HAY0</accession>
<name>A0A923HAY0_9BURK</name>
<gene>
    <name evidence="5" type="ORF">H8K32_00270</name>
</gene>
<evidence type="ECO:0000256" key="1">
    <source>
        <dbReference type="ARBA" id="ARBA00023125"/>
    </source>
</evidence>
<keyword evidence="6" id="KW-1185">Reference proteome</keyword>
<dbReference type="RefSeq" id="WP_186910468.1">
    <property type="nucleotide sequence ID" value="NZ_JACOFV010000001.1"/>
</dbReference>
<dbReference type="InterPro" id="IPR050624">
    <property type="entry name" value="HTH-type_Tx_Regulator"/>
</dbReference>
<organism evidence="5 6">
    <name type="scientific">Undibacterium jejuense</name>
    <dbReference type="NCBI Taxonomy" id="1344949"/>
    <lineage>
        <taxon>Bacteria</taxon>
        <taxon>Pseudomonadati</taxon>
        <taxon>Pseudomonadota</taxon>
        <taxon>Betaproteobacteria</taxon>
        <taxon>Burkholderiales</taxon>
        <taxon>Oxalobacteraceae</taxon>
        <taxon>Undibacterium</taxon>
    </lineage>
</organism>
<comment type="caution">
    <text evidence="5">The sequence shown here is derived from an EMBL/GenBank/DDBJ whole genome shotgun (WGS) entry which is preliminary data.</text>
</comment>
<dbReference type="EMBL" id="JACOFV010000001">
    <property type="protein sequence ID" value="MBC3860521.1"/>
    <property type="molecule type" value="Genomic_DNA"/>
</dbReference>
<feature type="DNA-binding region" description="H-T-H motif" evidence="2">
    <location>
        <begin position="34"/>
        <end position="53"/>
    </location>
</feature>
<feature type="domain" description="HTH tetR-type" evidence="4">
    <location>
        <begin position="11"/>
        <end position="71"/>
    </location>
</feature>
<dbReference type="Gene3D" id="1.10.357.10">
    <property type="entry name" value="Tetracycline Repressor, domain 2"/>
    <property type="match status" value="1"/>
</dbReference>
<dbReference type="InterPro" id="IPR001647">
    <property type="entry name" value="HTH_TetR"/>
</dbReference>
<dbReference type="SUPFAM" id="SSF46689">
    <property type="entry name" value="Homeodomain-like"/>
    <property type="match status" value="1"/>
</dbReference>
<dbReference type="PANTHER" id="PTHR43479">
    <property type="entry name" value="ACREF/ENVCD OPERON REPRESSOR-RELATED"/>
    <property type="match status" value="1"/>
</dbReference>
<protein>
    <submittedName>
        <fullName evidence="5">TetR/AcrR family transcriptional regulator</fullName>
    </submittedName>
</protein>
<dbReference type="Proteomes" id="UP000634011">
    <property type="component" value="Unassembled WGS sequence"/>
</dbReference>
<dbReference type="Pfam" id="PF00440">
    <property type="entry name" value="TetR_N"/>
    <property type="match status" value="1"/>
</dbReference>
<feature type="transmembrane region" description="Helical" evidence="3">
    <location>
        <begin position="156"/>
        <end position="175"/>
    </location>
</feature>
<evidence type="ECO:0000313" key="5">
    <source>
        <dbReference type="EMBL" id="MBC3860521.1"/>
    </source>
</evidence>
<dbReference type="PANTHER" id="PTHR43479:SF11">
    <property type="entry name" value="ACREF_ENVCD OPERON REPRESSOR-RELATED"/>
    <property type="match status" value="1"/>
</dbReference>
<keyword evidence="1 2" id="KW-0238">DNA-binding</keyword>
<evidence type="ECO:0000256" key="2">
    <source>
        <dbReference type="PROSITE-ProRule" id="PRU00335"/>
    </source>
</evidence>
<keyword evidence="3" id="KW-0812">Transmembrane</keyword>
<evidence type="ECO:0000313" key="6">
    <source>
        <dbReference type="Proteomes" id="UP000634011"/>
    </source>
</evidence>
<keyword evidence="3" id="KW-1133">Transmembrane helix</keyword>
<evidence type="ECO:0000256" key="3">
    <source>
        <dbReference type="SAM" id="Phobius"/>
    </source>
</evidence>
<reference evidence="5" key="1">
    <citation type="submission" date="2020-08" db="EMBL/GenBank/DDBJ databases">
        <title>Novel species isolated from subtropical streams in China.</title>
        <authorList>
            <person name="Lu H."/>
        </authorList>
    </citation>
    <scope>NUCLEOTIDE SEQUENCE</scope>
    <source>
        <strain evidence="5">KACC 12607</strain>
    </source>
</reference>
<dbReference type="InterPro" id="IPR009057">
    <property type="entry name" value="Homeodomain-like_sf"/>
</dbReference>
<dbReference type="AlphaFoldDB" id="A0A923HAY0"/>
<keyword evidence="3" id="KW-0472">Membrane</keyword>